<sequence>MFSNMKNKIREKTGSELPKLSLAQKSGIGRHSRQGSETSLSSLDPQPKEDLSPLPVSPSEIVLADGKSLTPKELNKLSKREDEWRSRLEKRDMEWTKKLEKKETELTKLMEDKEIEWRKQEQKMTEDLLKLTKELKEALKMAEDSKRKICQYQDDKDQLEGFQTQEIAKLKHLLLAKEQENSENVTALKEATSSLATLRSEVIRLRPFEERISNFQDDIECLRHSSDKERWAMASKLAKSEEQVRHLERRVAVLTQRSEAECIALGFNLTVDERIQALLGERTKLERQLEEAHVELLDIKATWSNQIKSLETQVERLSRQAGEEGGERRKAEVKIKELESMLEAEVKEKDKLMGRIERISAERDNLAQELKKIAQDVAVAKSDSIDMTVRVAEAERLCAEMAERCEVLQTELDSERSRETEDVRERVAELNARVDRQLYELEEERQKHAALAAQLDKEKREKDDALLRNAQVSQEVEMAKQDLRAQLREVDEFYKKHSNLEKKLVDKTQECEKVQNELNLLQARVAEVDSQTTDKGVERELKTKLCDLEAQLTDRNKNIRVLQQRLADMKKTLQRELKGVDPGGGGGGGGGGDITTNHHNPTPLPPPEDDVNFKYLKHVLIKFLTSREYEAQHLTRAVATLLRFSAEEERLLRETLEWRKSWFGSRPRLPKLRHSPS</sequence>
<dbReference type="InterPro" id="IPR000237">
    <property type="entry name" value="GRIP_dom"/>
</dbReference>
<feature type="compositionally biased region" description="Polar residues" evidence="3">
    <location>
        <begin position="35"/>
        <end position="44"/>
    </location>
</feature>
<keyword evidence="1 2" id="KW-0175">Coiled coil</keyword>
<dbReference type="PANTHER" id="PTHR23157">
    <property type="entry name" value="GRIP AND COILED-COIL DOMAIN-CONTAINING PROTEIN 1"/>
    <property type="match status" value="1"/>
</dbReference>
<feature type="region of interest" description="Disordered" evidence="3">
    <location>
        <begin position="1"/>
        <end position="85"/>
    </location>
</feature>
<feature type="coiled-coil region" evidence="2">
    <location>
        <begin position="237"/>
        <end position="531"/>
    </location>
</feature>
<evidence type="ECO:0000256" key="3">
    <source>
        <dbReference type="SAM" id="MobiDB-lite"/>
    </source>
</evidence>
<feature type="domain" description="GRIP" evidence="4">
    <location>
        <begin position="606"/>
        <end position="655"/>
    </location>
</feature>
<feature type="region of interest" description="Disordered" evidence="3">
    <location>
        <begin position="577"/>
        <end position="610"/>
    </location>
</feature>
<dbReference type="EMBL" id="GEBQ01010295">
    <property type="protein sequence ID" value="JAT29682.1"/>
    <property type="molecule type" value="Transcribed_RNA"/>
</dbReference>
<organism evidence="5">
    <name type="scientific">Graphocephala atropunctata</name>
    <dbReference type="NCBI Taxonomy" id="36148"/>
    <lineage>
        <taxon>Eukaryota</taxon>
        <taxon>Metazoa</taxon>
        <taxon>Ecdysozoa</taxon>
        <taxon>Arthropoda</taxon>
        <taxon>Hexapoda</taxon>
        <taxon>Insecta</taxon>
        <taxon>Pterygota</taxon>
        <taxon>Neoptera</taxon>
        <taxon>Paraneoptera</taxon>
        <taxon>Hemiptera</taxon>
        <taxon>Auchenorrhyncha</taxon>
        <taxon>Membracoidea</taxon>
        <taxon>Cicadellidae</taxon>
        <taxon>Cicadellinae</taxon>
        <taxon>Cicadellini</taxon>
        <taxon>Graphocephala</taxon>
    </lineage>
</organism>
<name>A0A1B6M186_9HEMI</name>
<dbReference type="SMART" id="SM00755">
    <property type="entry name" value="Grip"/>
    <property type="match status" value="1"/>
</dbReference>
<evidence type="ECO:0000256" key="2">
    <source>
        <dbReference type="SAM" id="Coils"/>
    </source>
</evidence>
<evidence type="ECO:0000256" key="1">
    <source>
        <dbReference type="ARBA" id="ARBA00023054"/>
    </source>
</evidence>
<evidence type="ECO:0000313" key="5">
    <source>
        <dbReference type="EMBL" id="JAT29682.1"/>
    </source>
</evidence>
<feature type="compositionally biased region" description="Gly residues" evidence="3">
    <location>
        <begin position="581"/>
        <end position="593"/>
    </location>
</feature>
<dbReference type="Pfam" id="PF01465">
    <property type="entry name" value="GRIP"/>
    <property type="match status" value="1"/>
</dbReference>
<protein>
    <recommendedName>
        <fullName evidence="4">GRIP domain-containing protein</fullName>
    </recommendedName>
</protein>
<dbReference type="Gene3D" id="1.10.220.60">
    <property type="entry name" value="GRIP domain"/>
    <property type="match status" value="1"/>
</dbReference>
<dbReference type="PROSITE" id="PS50913">
    <property type="entry name" value="GRIP"/>
    <property type="match status" value="1"/>
</dbReference>
<proteinExistence type="predicted"/>
<feature type="compositionally biased region" description="Basic and acidic residues" evidence="3">
    <location>
        <begin position="73"/>
        <end position="85"/>
    </location>
</feature>
<dbReference type="PANTHER" id="PTHR23157:SF24">
    <property type="entry name" value="GOLGIN SUBFAMILY A MEMBER 1"/>
    <property type="match status" value="1"/>
</dbReference>
<gene>
    <name evidence="5" type="ORF">g.37584</name>
</gene>
<accession>A0A1B6M186</accession>
<dbReference type="GO" id="GO:0005794">
    <property type="term" value="C:Golgi apparatus"/>
    <property type="evidence" value="ECO:0007669"/>
    <property type="project" value="TreeGrafter"/>
</dbReference>
<feature type="coiled-coil region" evidence="2">
    <location>
        <begin position="85"/>
        <end position="148"/>
    </location>
</feature>
<reference evidence="5" key="1">
    <citation type="submission" date="2015-11" db="EMBL/GenBank/DDBJ databases">
        <title>De novo transcriptome assembly of four potential Pierce s Disease insect vectors from Arizona vineyards.</title>
        <authorList>
            <person name="Tassone E.E."/>
        </authorList>
    </citation>
    <scope>NUCLEOTIDE SEQUENCE</scope>
</reference>
<dbReference type="AlphaFoldDB" id="A0A1B6M186"/>
<evidence type="ECO:0000259" key="4">
    <source>
        <dbReference type="PROSITE" id="PS50913"/>
    </source>
</evidence>
<dbReference type="InterPro" id="IPR051952">
    <property type="entry name" value="Golgi-autophagy_related"/>
</dbReference>